<evidence type="ECO:0000313" key="5">
    <source>
        <dbReference type="Proteomes" id="UP000530268"/>
    </source>
</evidence>
<dbReference type="Gene3D" id="3.40.630.10">
    <property type="entry name" value="Zn peptidases"/>
    <property type="match status" value="1"/>
</dbReference>
<protein>
    <submittedName>
        <fullName evidence="4">Hippurate hydrolase</fullName>
        <ecNumber evidence="4">3.5.1.32</ecNumber>
    </submittedName>
</protein>
<dbReference type="GO" id="GO:0046872">
    <property type="term" value="F:metal ion binding"/>
    <property type="evidence" value="ECO:0007669"/>
    <property type="project" value="UniProtKB-KW"/>
</dbReference>
<keyword evidence="5" id="KW-1185">Reference proteome</keyword>
<dbReference type="Proteomes" id="UP000530268">
    <property type="component" value="Unassembled WGS sequence"/>
</dbReference>
<dbReference type="Pfam" id="PF01546">
    <property type="entry name" value="Peptidase_M20"/>
    <property type="match status" value="1"/>
</dbReference>
<keyword evidence="1 4" id="KW-0378">Hydrolase</keyword>
<feature type="binding site" evidence="2">
    <location>
        <position position="359"/>
    </location>
    <ligand>
        <name>Mn(2+)</name>
        <dbReference type="ChEBI" id="CHEBI:29035"/>
        <label>2</label>
    </ligand>
</feature>
<dbReference type="SUPFAM" id="SSF55031">
    <property type="entry name" value="Bacterial exopeptidase dimerisation domain"/>
    <property type="match status" value="1"/>
</dbReference>
<dbReference type="NCBIfam" id="TIGR01891">
    <property type="entry name" value="amidohydrolases"/>
    <property type="match status" value="1"/>
</dbReference>
<dbReference type="EC" id="3.5.1.32" evidence="4"/>
<keyword evidence="2" id="KW-0464">Manganese</keyword>
<proteinExistence type="predicted"/>
<accession>A0A7W6E904</accession>
<evidence type="ECO:0000259" key="3">
    <source>
        <dbReference type="Pfam" id="PF07687"/>
    </source>
</evidence>
<dbReference type="PIRSF" id="PIRSF005962">
    <property type="entry name" value="Pept_M20D_amidohydro"/>
    <property type="match status" value="1"/>
</dbReference>
<evidence type="ECO:0000256" key="1">
    <source>
        <dbReference type="ARBA" id="ARBA00022801"/>
    </source>
</evidence>
<feature type="binding site" evidence="2">
    <location>
        <position position="104"/>
    </location>
    <ligand>
        <name>Mn(2+)</name>
        <dbReference type="ChEBI" id="CHEBI:29035"/>
        <label>2</label>
    </ligand>
</feature>
<feature type="binding site" evidence="2">
    <location>
        <position position="139"/>
    </location>
    <ligand>
        <name>Mn(2+)</name>
        <dbReference type="ChEBI" id="CHEBI:29035"/>
        <label>2</label>
    </ligand>
</feature>
<evidence type="ECO:0000313" key="4">
    <source>
        <dbReference type="EMBL" id="MBB3995666.1"/>
    </source>
</evidence>
<dbReference type="Pfam" id="PF07687">
    <property type="entry name" value="M20_dimer"/>
    <property type="match status" value="1"/>
</dbReference>
<keyword evidence="2" id="KW-0479">Metal-binding</keyword>
<comment type="cofactor">
    <cofactor evidence="2">
        <name>Mn(2+)</name>
        <dbReference type="ChEBI" id="CHEBI:29035"/>
    </cofactor>
    <text evidence="2">The Mn(2+) ion enhances activity.</text>
</comment>
<evidence type="ECO:0000256" key="2">
    <source>
        <dbReference type="PIRSR" id="PIRSR005962-1"/>
    </source>
</evidence>
<dbReference type="Gene3D" id="3.30.70.360">
    <property type="match status" value="1"/>
</dbReference>
<dbReference type="PANTHER" id="PTHR11014:SF63">
    <property type="entry name" value="METALLOPEPTIDASE, PUTATIVE (AFU_ORTHOLOGUE AFUA_6G09600)-RELATED"/>
    <property type="match status" value="1"/>
</dbReference>
<dbReference type="InterPro" id="IPR036264">
    <property type="entry name" value="Bact_exopeptidase_dim_dom"/>
</dbReference>
<dbReference type="EMBL" id="JACIEI010000017">
    <property type="protein sequence ID" value="MBB3995666.1"/>
    <property type="molecule type" value="Genomic_DNA"/>
</dbReference>
<dbReference type="PANTHER" id="PTHR11014">
    <property type="entry name" value="PEPTIDASE M20 FAMILY MEMBER"/>
    <property type="match status" value="1"/>
</dbReference>
<name>A0A7W6E904_9RHOB</name>
<feature type="binding site" evidence="2">
    <location>
        <position position="106"/>
    </location>
    <ligand>
        <name>Mn(2+)</name>
        <dbReference type="ChEBI" id="CHEBI:29035"/>
        <label>2</label>
    </ligand>
</feature>
<organism evidence="4 5">
    <name type="scientific">Sulfitobacter undariae</name>
    <dbReference type="NCBI Taxonomy" id="1563671"/>
    <lineage>
        <taxon>Bacteria</taxon>
        <taxon>Pseudomonadati</taxon>
        <taxon>Pseudomonadota</taxon>
        <taxon>Alphaproteobacteria</taxon>
        <taxon>Rhodobacterales</taxon>
        <taxon>Roseobacteraceae</taxon>
        <taxon>Sulfitobacter</taxon>
    </lineage>
</organism>
<dbReference type="GO" id="GO:0047980">
    <property type="term" value="F:hippurate hydrolase activity"/>
    <property type="evidence" value="ECO:0007669"/>
    <property type="project" value="UniProtKB-EC"/>
</dbReference>
<dbReference type="InterPro" id="IPR002933">
    <property type="entry name" value="Peptidase_M20"/>
</dbReference>
<dbReference type="SUPFAM" id="SSF53187">
    <property type="entry name" value="Zn-dependent exopeptidases"/>
    <property type="match status" value="1"/>
</dbReference>
<dbReference type="InterPro" id="IPR011650">
    <property type="entry name" value="Peptidase_M20_dimer"/>
</dbReference>
<feature type="domain" description="Peptidase M20 dimerisation" evidence="3">
    <location>
        <begin position="190"/>
        <end position="282"/>
    </location>
</feature>
<feature type="binding site" evidence="2">
    <location>
        <position position="165"/>
    </location>
    <ligand>
        <name>Mn(2+)</name>
        <dbReference type="ChEBI" id="CHEBI:29035"/>
        <label>2</label>
    </ligand>
</feature>
<gene>
    <name evidence="4" type="ORF">GGR95_003328</name>
</gene>
<dbReference type="InterPro" id="IPR017439">
    <property type="entry name" value="Amidohydrolase"/>
</dbReference>
<comment type="caution">
    <text evidence="4">The sequence shown here is derived from an EMBL/GenBank/DDBJ whole genome shotgun (WGS) entry which is preliminary data.</text>
</comment>
<reference evidence="4 5" key="1">
    <citation type="submission" date="2020-08" db="EMBL/GenBank/DDBJ databases">
        <title>Genomic Encyclopedia of Type Strains, Phase IV (KMG-IV): sequencing the most valuable type-strain genomes for metagenomic binning, comparative biology and taxonomic classification.</title>
        <authorList>
            <person name="Goeker M."/>
        </authorList>
    </citation>
    <scope>NUCLEOTIDE SEQUENCE [LARGE SCALE GENOMIC DNA]</scope>
    <source>
        <strain evidence="4 5">DSM 102234</strain>
    </source>
</reference>
<dbReference type="RefSeq" id="WP_184567743.1">
    <property type="nucleotide sequence ID" value="NZ_JACIEI010000017.1"/>
</dbReference>
<dbReference type="AlphaFoldDB" id="A0A7W6E904"/>
<sequence>MQSAEFMEWYKGQESTSVEWFQTLHRFPETAFEEHQTAHFVASRLREFGIEVHEDIGKTGVVGVLEGSRPGPSVGFRAELDALEMDGRAPGDIPSETPGKFHGCGHDGHSVTLLTFAAFLASHRDFPGRAVFIFQPAEETLGGAVAMLEDGLFDRFPVDQIYALHNIPGIERGTVAICKGGALASSDVLRVTITADGTHGSAPQTGQDAIMASAVFLTGLQQSITRVIDCRENVVVSFGKIEGGRVNNILPGEVTIEGSLRSHSADARQIALDQIARVAKSVELTYGVKIDLDCQLLVPVTLNDGVCAERVARAAGKVIGEDKVFRGVTPPMAAEDFSYFAEKVPATYFFVGQDGPYCHHPEFRFDPQIFAIGASIYAEILFNQGTNELTG</sequence>